<feature type="domain" description="CBS" evidence="2">
    <location>
        <begin position="151"/>
        <end position="206"/>
    </location>
</feature>
<dbReference type="SUPFAM" id="SSF54631">
    <property type="entry name" value="CBS-domain pair"/>
    <property type="match status" value="1"/>
</dbReference>
<dbReference type="EMBL" id="CABR01000035">
    <property type="protein sequence ID" value="CBI09546.1"/>
    <property type="molecule type" value="Genomic_DNA"/>
</dbReference>
<evidence type="ECO:0000259" key="2">
    <source>
        <dbReference type="PROSITE" id="PS51371"/>
    </source>
</evidence>
<dbReference type="AlphaFoldDB" id="E6QQM5"/>
<dbReference type="PANTHER" id="PTHR48108">
    <property type="entry name" value="CBS DOMAIN-CONTAINING PROTEIN CBSX2, CHLOROPLASTIC"/>
    <property type="match status" value="1"/>
</dbReference>
<dbReference type="InterPro" id="IPR051462">
    <property type="entry name" value="CBS_domain-containing"/>
</dbReference>
<evidence type="ECO:0000256" key="1">
    <source>
        <dbReference type="ARBA" id="ARBA00022737"/>
    </source>
</evidence>
<organism evidence="3">
    <name type="scientific">mine drainage metagenome</name>
    <dbReference type="NCBI Taxonomy" id="410659"/>
    <lineage>
        <taxon>unclassified sequences</taxon>
        <taxon>metagenomes</taxon>
        <taxon>ecological metagenomes</taxon>
    </lineage>
</organism>
<dbReference type="Pfam" id="PF00571">
    <property type="entry name" value="CBS"/>
    <property type="match status" value="2"/>
</dbReference>
<dbReference type="Gene3D" id="3.10.580.10">
    <property type="entry name" value="CBS-domain"/>
    <property type="match status" value="1"/>
</dbReference>
<gene>
    <name evidence="3" type="ORF">CARN7_0277</name>
</gene>
<reference evidence="3" key="1">
    <citation type="submission" date="2009-10" db="EMBL/GenBank/DDBJ databases">
        <title>Diversity of trophic interactions inside an arsenic-rich microbial ecosystem.</title>
        <authorList>
            <person name="Bertin P.N."/>
            <person name="Heinrich-Salmeron A."/>
            <person name="Pelletier E."/>
            <person name="Goulhen-Chollet F."/>
            <person name="Arsene-Ploetze F."/>
            <person name="Gallien S."/>
            <person name="Calteau A."/>
            <person name="Vallenet D."/>
            <person name="Casiot C."/>
            <person name="Chane-Woon-Ming B."/>
            <person name="Giloteaux L."/>
            <person name="Barakat M."/>
            <person name="Bonnefoy V."/>
            <person name="Bruneel O."/>
            <person name="Chandler M."/>
            <person name="Cleiss J."/>
            <person name="Duran R."/>
            <person name="Elbaz-Poulichet F."/>
            <person name="Fonknechten N."/>
            <person name="Lauga B."/>
            <person name="Mornico D."/>
            <person name="Ortet P."/>
            <person name="Schaeffer C."/>
            <person name="Siguier P."/>
            <person name="Alexander Thil Smith A."/>
            <person name="Van Dorsselaer A."/>
            <person name="Weissenbach J."/>
            <person name="Medigue C."/>
            <person name="Le Paslier D."/>
        </authorList>
    </citation>
    <scope>NUCLEOTIDE SEQUENCE</scope>
</reference>
<name>E6QQM5_9ZZZZ</name>
<accession>E6QQM5</accession>
<proteinExistence type="predicted"/>
<dbReference type="InterPro" id="IPR000644">
    <property type="entry name" value="CBS_dom"/>
</dbReference>
<dbReference type="PANTHER" id="PTHR48108:SF26">
    <property type="entry name" value="CBS DOMAIN-CONTAINING PROTEIN DDB_G0289609"/>
    <property type="match status" value="1"/>
</dbReference>
<protein>
    <recommendedName>
        <fullName evidence="2">CBS domain-containing protein</fullName>
    </recommendedName>
</protein>
<sequence length="206" mass="23557">MEKITDSNSCAHNNEIMEVELSDADIIDAMQHISGYIDITTEDFRELYHLAYHHAIERLLTKIQPKNLMRVVNEPLFTDMPLDQAAAILIRSDFKSLPVLDENGCVVGILTDTDFLRWHKANTFLEILLNMEDNAFEFNHVYHEISVSAIMTAPAITVNEAASFGEIIHAFYLHDRRSMPIVDIDNHLLGLLMRKDFICAWKLITG</sequence>
<feature type="domain" description="CBS" evidence="2">
    <location>
        <begin position="69"/>
        <end position="127"/>
    </location>
</feature>
<keyword evidence="1" id="KW-0677">Repeat</keyword>
<dbReference type="InterPro" id="IPR046342">
    <property type="entry name" value="CBS_dom_sf"/>
</dbReference>
<dbReference type="SMART" id="SM00116">
    <property type="entry name" value="CBS"/>
    <property type="match status" value="2"/>
</dbReference>
<dbReference type="PROSITE" id="PS51371">
    <property type="entry name" value="CBS"/>
    <property type="match status" value="2"/>
</dbReference>
<evidence type="ECO:0000313" key="3">
    <source>
        <dbReference type="EMBL" id="CBI09546.1"/>
    </source>
</evidence>
<comment type="caution">
    <text evidence="3">The sequence shown here is derived from an EMBL/GenBank/DDBJ whole genome shotgun (WGS) entry which is preliminary data.</text>
</comment>